<feature type="compositionally biased region" description="Gly residues" evidence="1">
    <location>
        <begin position="110"/>
        <end position="119"/>
    </location>
</feature>
<sequence>MPDPAAPADDPVHAVAAAVLGHRGVVRLDGGPYGTVASYLPGRRRVLGVQVGAGSAHVGVVVRPGVALPRLSDEIGALVRDVLGPVAVEVTFFDIAEDAPTVPPPRRGPHGGAGHAAGGWGRHAGLA</sequence>
<organism evidence="2 3">
    <name type="scientific">Pseudonocardia hispaniensis</name>
    <dbReference type="NCBI Taxonomy" id="904933"/>
    <lineage>
        <taxon>Bacteria</taxon>
        <taxon>Bacillati</taxon>
        <taxon>Actinomycetota</taxon>
        <taxon>Actinomycetes</taxon>
        <taxon>Pseudonocardiales</taxon>
        <taxon>Pseudonocardiaceae</taxon>
        <taxon>Pseudonocardia</taxon>
    </lineage>
</organism>
<evidence type="ECO:0000256" key="1">
    <source>
        <dbReference type="SAM" id="MobiDB-lite"/>
    </source>
</evidence>
<dbReference type="EMBL" id="JBHSQW010000044">
    <property type="protein sequence ID" value="MFC5996797.1"/>
    <property type="molecule type" value="Genomic_DNA"/>
</dbReference>
<dbReference type="RefSeq" id="WP_379587627.1">
    <property type="nucleotide sequence ID" value="NZ_JBHSQW010000044.1"/>
</dbReference>
<evidence type="ECO:0008006" key="4">
    <source>
        <dbReference type="Google" id="ProtNLM"/>
    </source>
</evidence>
<proteinExistence type="predicted"/>
<keyword evidence="3" id="KW-1185">Reference proteome</keyword>
<comment type="caution">
    <text evidence="2">The sequence shown here is derived from an EMBL/GenBank/DDBJ whole genome shotgun (WGS) entry which is preliminary data.</text>
</comment>
<name>A0ABW1J7Z2_9PSEU</name>
<dbReference type="Proteomes" id="UP001596302">
    <property type="component" value="Unassembled WGS sequence"/>
</dbReference>
<evidence type="ECO:0000313" key="2">
    <source>
        <dbReference type="EMBL" id="MFC5996797.1"/>
    </source>
</evidence>
<protein>
    <recommendedName>
        <fullName evidence="4">Alkaline shock family protein YloU</fullName>
    </recommendedName>
</protein>
<evidence type="ECO:0000313" key="3">
    <source>
        <dbReference type="Proteomes" id="UP001596302"/>
    </source>
</evidence>
<feature type="region of interest" description="Disordered" evidence="1">
    <location>
        <begin position="98"/>
        <end position="119"/>
    </location>
</feature>
<accession>A0ABW1J7Z2</accession>
<reference evidence="3" key="1">
    <citation type="journal article" date="2019" name="Int. J. Syst. Evol. Microbiol.">
        <title>The Global Catalogue of Microorganisms (GCM) 10K type strain sequencing project: providing services to taxonomists for standard genome sequencing and annotation.</title>
        <authorList>
            <consortium name="The Broad Institute Genomics Platform"/>
            <consortium name="The Broad Institute Genome Sequencing Center for Infectious Disease"/>
            <person name="Wu L."/>
            <person name="Ma J."/>
        </authorList>
    </citation>
    <scope>NUCLEOTIDE SEQUENCE [LARGE SCALE GENOMIC DNA]</scope>
    <source>
        <strain evidence="3">CCM 8391</strain>
    </source>
</reference>
<gene>
    <name evidence="2" type="ORF">ACFQE5_21550</name>
</gene>